<comment type="caution">
    <text evidence="8">The sequence shown here is derived from an EMBL/GenBank/DDBJ whole genome shotgun (WGS) entry which is preliminary data.</text>
</comment>
<sequence>MKKIKIILLSVTLAIVTSSCNLDRFPEDKISEDTFWKTEKDATMALNGIYTYLSSAAYSNLYNDSYTDNSFAQYPWETTAVDASAGNILPSTDFGYNFVTIRGVNTFLENIDKIPMDKNLAKRYIAEARFIRAFNYFDLSQYFGALPLVQKSGELDGANLTPISEANIDDYVISELSAIENDLPTTYTSSQDKGRITKGAALAFKARVYLYTGKYKEAYETAQLVINSGTYKLFNTATVDKSTNYDNFVTYTSTTDKDNFYKGLSNYQALFWANNDGNIESILEAQYIPDSKGTHSNSMTLLLLPNEESGWSSITPTIDLVNAYWKKDGTAFTPPSNATRASNYNNGNPNNAYLDEFKDRDTRLYASIMHPNGPWSYLKGFGTSTLFKWSKGGNNTSKIGYNYKKMADYSSLDENLNTSNNFMLIRYAEVLLIYAEARNEFSGPDPSIYDVLDQIRSRVGMVGISKTQTKETLKDIIRNERRIELANEGHRFYDIRRWKIAPNVMKTVYDITNIQVATRVWIDKFYRFPYPQIAVDLNPKLKEAQAAKGY</sequence>
<keyword evidence="4" id="KW-0472">Membrane</keyword>
<comment type="subcellular location">
    <subcellularLocation>
        <location evidence="1">Cell outer membrane</location>
    </subcellularLocation>
</comment>
<dbReference type="GO" id="GO:0009279">
    <property type="term" value="C:cell outer membrane"/>
    <property type="evidence" value="ECO:0007669"/>
    <property type="project" value="UniProtKB-SubCell"/>
</dbReference>
<gene>
    <name evidence="8" type="ORF">HHL23_19875</name>
</gene>
<dbReference type="Proteomes" id="UP000544054">
    <property type="component" value="Unassembled WGS sequence"/>
</dbReference>
<protein>
    <submittedName>
        <fullName evidence="8">RagB/SusD family nutrient uptake outer membrane protein</fullName>
    </submittedName>
</protein>
<dbReference type="InterPro" id="IPR033985">
    <property type="entry name" value="SusD-like_N"/>
</dbReference>
<accession>A0A7Y0ARG0</accession>
<proteinExistence type="inferred from homology"/>
<dbReference type="AlphaFoldDB" id="A0A7Y0ARG0"/>
<evidence type="ECO:0000256" key="2">
    <source>
        <dbReference type="ARBA" id="ARBA00006275"/>
    </source>
</evidence>
<evidence type="ECO:0000256" key="3">
    <source>
        <dbReference type="ARBA" id="ARBA00022729"/>
    </source>
</evidence>
<dbReference type="PROSITE" id="PS51257">
    <property type="entry name" value="PROKAR_LIPOPROTEIN"/>
    <property type="match status" value="1"/>
</dbReference>
<evidence type="ECO:0000256" key="4">
    <source>
        <dbReference type="ARBA" id="ARBA00023136"/>
    </source>
</evidence>
<dbReference type="EMBL" id="JABBGI010000034">
    <property type="protein sequence ID" value="NML72034.1"/>
    <property type="molecule type" value="Genomic_DNA"/>
</dbReference>
<evidence type="ECO:0000256" key="5">
    <source>
        <dbReference type="ARBA" id="ARBA00023237"/>
    </source>
</evidence>
<feature type="domain" description="SusD-like N-terminal" evidence="7">
    <location>
        <begin position="46"/>
        <end position="210"/>
    </location>
</feature>
<keyword evidence="5" id="KW-0998">Cell outer membrane</keyword>
<keyword evidence="3" id="KW-0732">Signal</keyword>
<name>A0A7Y0ARG0_9FLAO</name>
<dbReference type="Pfam" id="PF14322">
    <property type="entry name" value="SusD-like_3"/>
    <property type="match status" value="1"/>
</dbReference>
<feature type="domain" description="RagB/SusD" evidence="6">
    <location>
        <begin position="280"/>
        <end position="543"/>
    </location>
</feature>
<dbReference type="Pfam" id="PF07980">
    <property type="entry name" value="SusD_RagB"/>
    <property type="match status" value="1"/>
</dbReference>
<organism evidence="8 9">
    <name type="scientific">Chryseobacterium antibioticum</name>
    <dbReference type="NCBI Taxonomy" id="2728847"/>
    <lineage>
        <taxon>Bacteria</taxon>
        <taxon>Pseudomonadati</taxon>
        <taxon>Bacteroidota</taxon>
        <taxon>Flavobacteriia</taxon>
        <taxon>Flavobacteriales</taxon>
        <taxon>Weeksellaceae</taxon>
        <taxon>Chryseobacterium group</taxon>
        <taxon>Chryseobacterium</taxon>
    </lineage>
</organism>
<evidence type="ECO:0000256" key="1">
    <source>
        <dbReference type="ARBA" id="ARBA00004442"/>
    </source>
</evidence>
<reference evidence="8 9" key="1">
    <citation type="submission" date="2020-04" db="EMBL/GenBank/DDBJ databases">
        <title>Chryseobacterium sp. RP-3-3 sp. nov., isolated from Jeju soil.</title>
        <authorList>
            <person name="Dahal R.H."/>
        </authorList>
    </citation>
    <scope>NUCLEOTIDE SEQUENCE [LARGE SCALE GENOMIC DNA]</scope>
    <source>
        <strain evidence="8 9">RP-3-3</strain>
    </source>
</reference>
<comment type="similarity">
    <text evidence="2">Belongs to the SusD family.</text>
</comment>
<dbReference type="InterPro" id="IPR011990">
    <property type="entry name" value="TPR-like_helical_dom_sf"/>
</dbReference>
<evidence type="ECO:0000259" key="6">
    <source>
        <dbReference type="Pfam" id="PF07980"/>
    </source>
</evidence>
<dbReference type="SUPFAM" id="SSF48452">
    <property type="entry name" value="TPR-like"/>
    <property type="match status" value="1"/>
</dbReference>
<keyword evidence="9" id="KW-1185">Reference proteome</keyword>
<evidence type="ECO:0000259" key="7">
    <source>
        <dbReference type="Pfam" id="PF14322"/>
    </source>
</evidence>
<dbReference type="RefSeq" id="WP_169236494.1">
    <property type="nucleotide sequence ID" value="NZ_JABBGI010000034.1"/>
</dbReference>
<dbReference type="Gene3D" id="1.25.40.390">
    <property type="match status" value="1"/>
</dbReference>
<evidence type="ECO:0000313" key="8">
    <source>
        <dbReference type="EMBL" id="NML72034.1"/>
    </source>
</evidence>
<evidence type="ECO:0000313" key="9">
    <source>
        <dbReference type="Proteomes" id="UP000544054"/>
    </source>
</evidence>
<dbReference type="InterPro" id="IPR012944">
    <property type="entry name" value="SusD_RagB_dom"/>
</dbReference>